<evidence type="ECO:0000313" key="3">
    <source>
        <dbReference type="Proteomes" id="UP001596220"/>
    </source>
</evidence>
<evidence type="ECO:0000313" key="2">
    <source>
        <dbReference type="EMBL" id="MFC6091273.1"/>
    </source>
</evidence>
<accession>A0ABW1P6Q2</accession>
<organism evidence="2 3">
    <name type="scientific">Saccharothrix lopnurensis</name>
    <dbReference type="NCBI Taxonomy" id="1670621"/>
    <lineage>
        <taxon>Bacteria</taxon>
        <taxon>Bacillati</taxon>
        <taxon>Actinomycetota</taxon>
        <taxon>Actinomycetes</taxon>
        <taxon>Pseudonocardiales</taxon>
        <taxon>Pseudonocardiaceae</taxon>
        <taxon>Saccharothrix</taxon>
    </lineage>
</organism>
<gene>
    <name evidence="2" type="ORF">ACFP3R_18515</name>
</gene>
<proteinExistence type="predicted"/>
<comment type="caution">
    <text evidence="2">The sequence shown here is derived from an EMBL/GenBank/DDBJ whole genome shotgun (WGS) entry which is preliminary data.</text>
</comment>
<keyword evidence="3" id="KW-1185">Reference proteome</keyword>
<dbReference type="EMBL" id="JBHSQO010000017">
    <property type="protein sequence ID" value="MFC6091273.1"/>
    <property type="molecule type" value="Genomic_DNA"/>
</dbReference>
<dbReference type="RefSeq" id="WP_380637474.1">
    <property type="nucleotide sequence ID" value="NZ_JBHSQO010000017.1"/>
</dbReference>
<sequence length="59" mass="6266">MRDYPAVPAWHERLLGSAPTCVASDTGVVWEPAEHRSPAVTPGRPRAASAALSQKNCPV</sequence>
<dbReference type="Proteomes" id="UP001596220">
    <property type="component" value="Unassembled WGS sequence"/>
</dbReference>
<evidence type="ECO:0008006" key="4">
    <source>
        <dbReference type="Google" id="ProtNLM"/>
    </source>
</evidence>
<evidence type="ECO:0000256" key="1">
    <source>
        <dbReference type="SAM" id="MobiDB-lite"/>
    </source>
</evidence>
<protein>
    <recommendedName>
        <fullName evidence="4">Glutathione S-transferase-like protein</fullName>
    </recommendedName>
</protein>
<name>A0ABW1P6Q2_9PSEU</name>
<reference evidence="3" key="1">
    <citation type="journal article" date="2019" name="Int. J. Syst. Evol. Microbiol.">
        <title>The Global Catalogue of Microorganisms (GCM) 10K type strain sequencing project: providing services to taxonomists for standard genome sequencing and annotation.</title>
        <authorList>
            <consortium name="The Broad Institute Genomics Platform"/>
            <consortium name="The Broad Institute Genome Sequencing Center for Infectious Disease"/>
            <person name="Wu L."/>
            <person name="Ma J."/>
        </authorList>
    </citation>
    <scope>NUCLEOTIDE SEQUENCE [LARGE SCALE GENOMIC DNA]</scope>
    <source>
        <strain evidence="3">CGMCC 4.7246</strain>
    </source>
</reference>
<feature type="region of interest" description="Disordered" evidence="1">
    <location>
        <begin position="34"/>
        <end position="59"/>
    </location>
</feature>